<evidence type="ECO:0000313" key="1">
    <source>
        <dbReference type="EMBL" id="KAK2892685.1"/>
    </source>
</evidence>
<protein>
    <submittedName>
        <fullName evidence="1">Uncharacterized protein</fullName>
    </submittedName>
</protein>
<gene>
    <name evidence="1" type="ORF">Q8A67_012673</name>
</gene>
<sequence length="167" mass="19319">MAQLTTALADAAQSYSDAETDKRYINVFKRRQPLAFSPNRQYALAVVAPLQKQDSCETVLADDGSSGAASPAHADNRREIRYDSDNWISSTRPRFDSFNWFSSTSFVPFSFDKRDAARKAECEKRLQMMRQMQELQWRSTFKAHPIRRYKPIVQLCRRSKTHSQQSD</sequence>
<dbReference type="Proteomes" id="UP001187343">
    <property type="component" value="Unassembled WGS sequence"/>
</dbReference>
<dbReference type="AlphaFoldDB" id="A0AA88PKE9"/>
<organism evidence="1 2">
    <name type="scientific">Cirrhinus molitorella</name>
    <name type="common">mud carp</name>
    <dbReference type="NCBI Taxonomy" id="172907"/>
    <lineage>
        <taxon>Eukaryota</taxon>
        <taxon>Metazoa</taxon>
        <taxon>Chordata</taxon>
        <taxon>Craniata</taxon>
        <taxon>Vertebrata</taxon>
        <taxon>Euteleostomi</taxon>
        <taxon>Actinopterygii</taxon>
        <taxon>Neopterygii</taxon>
        <taxon>Teleostei</taxon>
        <taxon>Ostariophysi</taxon>
        <taxon>Cypriniformes</taxon>
        <taxon>Cyprinidae</taxon>
        <taxon>Labeoninae</taxon>
        <taxon>Labeonini</taxon>
        <taxon>Cirrhinus</taxon>
    </lineage>
</organism>
<proteinExistence type="predicted"/>
<comment type="caution">
    <text evidence="1">The sequence shown here is derived from an EMBL/GenBank/DDBJ whole genome shotgun (WGS) entry which is preliminary data.</text>
</comment>
<evidence type="ECO:0000313" key="2">
    <source>
        <dbReference type="Proteomes" id="UP001187343"/>
    </source>
</evidence>
<reference evidence="1" key="1">
    <citation type="submission" date="2023-08" db="EMBL/GenBank/DDBJ databases">
        <title>Chromosome-level Genome Assembly of mud carp (Cirrhinus molitorella).</title>
        <authorList>
            <person name="Liu H."/>
        </authorList>
    </citation>
    <scope>NUCLEOTIDE SEQUENCE</scope>
    <source>
        <strain evidence="1">Prfri</strain>
        <tissue evidence="1">Muscle</tissue>
    </source>
</reference>
<dbReference type="EMBL" id="JAUYZG010000012">
    <property type="protein sequence ID" value="KAK2892685.1"/>
    <property type="molecule type" value="Genomic_DNA"/>
</dbReference>
<keyword evidence="2" id="KW-1185">Reference proteome</keyword>
<name>A0AA88PKE9_9TELE</name>
<accession>A0AA88PKE9</accession>